<dbReference type="InterPro" id="IPR003593">
    <property type="entry name" value="AAA+_ATPase"/>
</dbReference>
<organism evidence="9 10">
    <name type="scientific">Candidatus Protochlamydia amoebophila</name>
    <dbReference type="NCBI Taxonomy" id="362787"/>
    <lineage>
        <taxon>Bacteria</taxon>
        <taxon>Pseudomonadati</taxon>
        <taxon>Chlamydiota</taxon>
        <taxon>Chlamydiia</taxon>
        <taxon>Parachlamydiales</taxon>
        <taxon>Parachlamydiaceae</taxon>
        <taxon>Candidatus Protochlamydia</taxon>
    </lineage>
</organism>
<comment type="similarity">
    <text evidence="2">Belongs to the ABC transporter superfamily.</text>
</comment>
<evidence type="ECO:0000313" key="10">
    <source>
        <dbReference type="Proteomes" id="UP000031465"/>
    </source>
</evidence>
<dbReference type="PANTHER" id="PTHR43297">
    <property type="entry name" value="OLIGOPEPTIDE TRANSPORT ATP-BINDING PROTEIN APPD"/>
    <property type="match status" value="1"/>
</dbReference>
<dbReference type="Pfam" id="PF00005">
    <property type="entry name" value="ABC_tran"/>
    <property type="match status" value="1"/>
</dbReference>
<reference evidence="9 10" key="1">
    <citation type="journal article" date="2014" name="Mol. Biol. Evol.">
        <title>Massive expansion of Ubiquitination-related gene families within the Chlamydiae.</title>
        <authorList>
            <person name="Domman D."/>
            <person name="Collingro A."/>
            <person name="Lagkouvardos I."/>
            <person name="Gehre L."/>
            <person name="Weinmaier T."/>
            <person name="Rattei T."/>
            <person name="Subtil A."/>
            <person name="Horn M."/>
        </authorList>
    </citation>
    <scope>NUCLEOTIDE SEQUENCE [LARGE SCALE GENOMIC DNA]</scope>
    <source>
        <strain evidence="9 10">EI2</strain>
    </source>
</reference>
<dbReference type="InterPro" id="IPR027417">
    <property type="entry name" value="P-loop_NTPase"/>
</dbReference>
<evidence type="ECO:0000256" key="3">
    <source>
        <dbReference type="ARBA" id="ARBA00022448"/>
    </source>
</evidence>
<dbReference type="OMA" id="FWPRCPV"/>
<evidence type="ECO:0000256" key="5">
    <source>
        <dbReference type="ARBA" id="ARBA00022741"/>
    </source>
</evidence>
<dbReference type="PANTHER" id="PTHR43297:SF2">
    <property type="entry name" value="DIPEPTIDE TRANSPORT ATP-BINDING PROTEIN DPPD"/>
    <property type="match status" value="1"/>
</dbReference>
<evidence type="ECO:0000256" key="4">
    <source>
        <dbReference type="ARBA" id="ARBA00022475"/>
    </source>
</evidence>
<dbReference type="InterPro" id="IPR013563">
    <property type="entry name" value="Oligopep_ABC_C"/>
</dbReference>
<dbReference type="PROSITE" id="PS50893">
    <property type="entry name" value="ABC_TRANSPORTER_2"/>
    <property type="match status" value="1"/>
</dbReference>
<dbReference type="InterPro" id="IPR017871">
    <property type="entry name" value="ABC_transporter-like_CS"/>
</dbReference>
<dbReference type="AlphaFoldDB" id="A0A0C1H7Z7"/>
<dbReference type="SUPFAM" id="SSF52540">
    <property type="entry name" value="P-loop containing nucleoside triphosphate hydrolases"/>
    <property type="match status" value="1"/>
</dbReference>
<dbReference type="RefSeq" id="WP_011176051.1">
    <property type="nucleotide sequence ID" value="NZ_JSAN01000122.1"/>
</dbReference>
<evidence type="ECO:0000256" key="6">
    <source>
        <dbReference type="ARBA" id="ARBA00022840"/>
    </source>
</evidence>
<dbReference type="GO" id="GO:0016887">
    <property type="term" value="F:ATP hydrolysis activity"/>
    <property type="evidence" value="ECO:0007669"/>
    <property type="project" value="InterPro"/>
</dbReference>
<keyword evidence="6 9" id="KW-0067">ATP-binding</keyword>
<dbReference type="PROSITE" id="PS00211">
    <property type="entry name" value="ABC_TRANSPORTER_1"/>
    <property type="match status" value="1"/>
</dbReference>
<dbReference type="Gene3D" id="3.40.50.300">
    <property type="entry name" value="P-loop containing nucleotide triphosphate hydrolases"/>
    <property type="match status" value="1"/>
</dbReference>
<evidence type="ECO:0000259" key="8">
    <source>
        <dbReference type="PROSITE" id="PS50893"/>
    </source>
</evidence>
<evidence type="ECO:0000256" key="7">
    <source>
        <dbReference type="ARBA" id="ARBA00023136"/>
    </source>
</evidence>
<dbReference type="GO" id="GO:0005886">
    <property type="term" value="C:plasma membrane"/>
    <property type="evidence" value="ECO:0007669"/>
    <property type="project" value="UniProtKB-SubCell"/>
</dbReference>
<protein>
    <submittedName>
        <fullName evidence="9">Dipeptide transport ATP-binding protein DppD</fullName>
    </submittedName>
</protein>
<keyword evidence="5" id="KW-0547">Nucleotide-binding</keyword>
<keyword evidence="7" id="KW-0472">Membrane</keyword>
<keyword evidence="4" id="KW-1003">Cell membrane</keyword>
<dbReference type="InterPro" id="IPR050388">
    <property type="entry name" value="ABC_Ni/Peptide_Import"/>
</dbReference>
<evidence type="ECO:0000256" key="2">
    <source>
        <dbReference type="ARBA" id="ARBA00005417"/>
    </source>
</evidence>
<dbReference type="FunFam" id="3.40.50.300:FF:000016">
    <property type="entry name" value="Oligopeptide ABC transporter ATP-binding component"/>
    <property type="match status" value="1"/>
</dbReference>
<dbReference type="InterPro" id="IPR003439">
    <property type="entry name" value="ABC_transporter-like_ATP-bd"/>
</dbReference>
<dbReference type="GO" id="GO:0005524">
    <property type="term" value="F:ATP binding"/>
    <property type="evidence" value="ECO:0007669"/>
    <property type="project" value="UniProtKB-KW"/>
</dbReference>
<dbReference type="Pfam" id="PF08352">
    <property type="entry name" value="oligo_HPY"/>
    <property type="match status" value="1"/>
</dbReference>
<dbReference type="SMART" id="SM00382">
    <property type="entry name" value="AAA"/>
    <property type="match status" value="1"/>
</dbReference>
<dbReference type="PATRIC" id="fig|362787.3.peg.1791"/>
<feature type="domain" description="ABC transporter" evidence="8">
    <location>
        <begin position="6"/>
        <end position="256"/>
    </location>
</feature>
<dbReference type="NCBIfam" id="TIGR01727">
    <property type="entry name" value="oligo_HPY"/>
    <property type="match status" value="1"/>
</dbReference>
<dbReference type="CDD" id="cd03257">
    <property type="entry name" value="ABC_NikE_OppD_transporters"/>
    <property type="match status" value="1"/>
</dbReference>
<accession>A0A0C1H7Z7</accession>
<dbReference type="GO" id="GO:0015833">
    <property type="term" value="P:peptide transport"/>
    <property type="evidence" value="ECO:0007669"/>
    <property type="project" value="InterPro"/>
</dbReference>
<sequence length="328" mass="36426">MIQPLVDVCQLFLTLETLHGSLHALRGVNFQLYSNEIVGLLGESGCGKSLIASSILKIFPSSLQKVSGQILFQGSDILKYSDKQIEMVRGKKIGMIFQDPSLALNPTKTIADQFIEGLLWHCQLNKQEAYYQGINWLNKVGINNAALRMKQYPHEISGGMKQRVIIAMTLACHPSLVIADEPTTALDVTTQRQVLNLLKELQKEVGMTILLITHDLGVAVHICDRLLIMYAGQIVESGSAKEVIQSPKHPYTQGLIQAKKSLMHFQDEVLFTLPGSPPSLFAQTSLCAFGPRCRHAMRICQKEAPPMNENDHHKAACWLKVKEKNSDA</sequence>
<comment type="caution">
    <text evidence="9">The sequence shown here is derived from an EMBL/GenBank/DDBJ whole genome shotgun (WGS) entry which is preliminary data.</text>
</comment>
<gene>
    <name evidence="9" type="primary">dppD</name>
    <name evidence="9" type="ORF">DB44_EZ00150</name>
</gene>
<keyword evidence="3" id="KW-0813">Transport</keyword>
<dbReference type="Proteomes" id="UP000031465">
    <property type="component" value="Unassembled WGS sequence"/>
</dbReference>
<evidence type="ECO:0000256" key="1">
    <source>
        <dbReference type="ARBA" id="ARBA00004417"/>
    </source>
</evidence>
<dbReference type="EMBL" id="JSAN01000122">
    <property type="protein sequence ID" value="KIC71023.1"/>
    <property type="molecule type" value="Genomic_DNA"/>
</dbReference>
<proteinExistence type="inferred from homology"/>
<name>A0A0C1H7Z7_9BACT</name>
<comment type="subcellular location">
    <subcellularLocation>
        <location evidence="1">Cell inner membrane</location>
        <topology evidence="1">Peripheral membrane protein</topology>
    </subcellularLocation>
</comment>
<evidence type="ECO:0000313" key="9">
    <source>
        <dbReference type="EMBL" id="KIC71023.1"/>
    </source>
</evidence>